<dbReference type="InterPro" id="IPR006665">
    <property type="entry name" value="OmpA-like"/>
</dbReference>
<dbReference type="RefSeq" id="WP_273925052.1">
    <property type="nucleotide sequence ID" value="NZ_JAQSIN010000005.1"/>
</dbReference>
<evidence type="ECO:0000256" key="4">
    <source>
        <dbReference type="PROSITE-ProRule" id="PRU00473"/>
    </source>
</evidence>
<evidence type="ECO:0000259" key="7">
    <source>
        <dbReference type="PROSITE" id="PS51123"/>
    </source>
</evidence>
<proteinExistence type="predicted"/>
<evidence type="ECO:0000313" key="8">
    <source>
        <dbReference type="EMBL" id="MDD0813534.1"/>
    </source>
</evidence>
<evidence type="ECO:0000256" key="2">
    <source>
        <dbReference type="ARBA" id="ARBA00023136"/>
    </source>
</evidence>
<feature type="chain" id="PRO_5047412623" evidence="6">
    <location>
        <begin position="28"/>
        <end position="216"/>
    </location>
</feature>
<evidence type="ECO:0000256" key="1">
    <source>
        <dbReference type="ARBA" id="ARBA00004442"/>
    </source>
</evidence>
<dbReference type="InterPro" id="IPR006664">
    <property type="entry name" value="OMP_bac"/>
</dbReference>
<name>A0ABT5MAC4_9BURK</name>
<feature type="domain" description="OmpA-like" evidence="7">
    <location>
        <begin position="102"/>
        <end position="216"/>
    </location>
</feature>
<evidence type="ECO:0000256" key="3">
    <source>
        <dbReference type="ARBA" id="ARBA00023237"/>
    </source>
</evidence>
<evidence type="ECO:0000256" key="6">
    <source>
        <dbReference type="SAM" id="SignalP"/>
    </source>
</evidence>
<dbReference type="PANTHER" id="PTHR30329">
    <property type="entry name" value="STATOR ELEMENT OF FLAGELLAR MOTOR COMPLEX"/>
    <property type="match status" value="1"/>
</dbReference>
<sequence>MNPIARAFSLPGALRSLASACLLAALAACSSPPPKPPPVPVVKVVLLPQADGSASGVVVQAGQATQTLTQPYQRASAIADRAPVVDQADPAQVRQAYDALFRIAPPRPVRFVLYFQPGTTRLSGESQAQLPRIQEDVARYPGAEVLVVGHTDTKGSGDGNDALSLRRAQQVRDLLVQQGLNAKQVEASGRGEREPAVATADEVDEPRNRRVEVTLR</sequence>
<keyword evidence="6" id="KW-0732">Signal</keyword>
<evidence type="ECO:0000313" key="9">
    <source>
        <dbReference type="Proteomes" id="UP001528672"/>
    </source>
</evidence>
<organism evidence="8 9">
    <name type="scientific">Curvibacter microcysteis</name>
    <dbReference type="NCBI Taxonomy" id="3026419"/>
    <lineage>
        <taxon>Bacteria</taxon>
        <taxon>Pseudomonadati</taxon>
        <taxon>Pseudomonadota</taxon>
        <taxon>Betaproteobacteria</taxon>
        <taxon>Burkholderiales</taxon>
        <taxon>Comamonadaceae</taxon>
        <taxon>Curvibacter</taxon>
    </lineage>
</organism>
<dbReference type="EMBL" id="JAQSIO010000001">
    <property type="protein sequence ID" value="MDD0813534.1"/>
    <property type="molecule type" value="Genomic_DNA"/>
</dbReference>
<dbReference type="PANTHER" id="PTHR30329:SF21">
    <property type="entry name" value="LIPOPROTEIN YIAD-RELATED"/>
    <property type="match status" value="1"/>
</dbReference>
<gene>
    <name evidence="8" type="ORF">PSQ39_02705</name>
</gene>
<feature type="compositionally biased region" description="Basic and acidic residues" evidence="5">
    <location>
        <begin position="205"/>
        <end position="216"/>
    </location>
</feature>
<dbReference type="InterPro" id="IPR036737">
    <property type="entry name" value="OmpA-like_sf"/>
</dbReference>
<dbReference type="PRINTS" id="PR01021">
    <property type="entry name" value="OMPADOMAIN"/>
</dbReference>
<dbReference type="Gene3D" id="3.30.1330.60">
    <property type="entry name" value="OmpA-like domain"/>
    <property type="match status" value="1"/>
</dbReference>
<keyword evidence="2 4" id="KW-0472">Membrane</keyword>
<dbReference type="Proteomes" id="UP001528672">
    <property type="component" value="Unassembled WGS sequence"/>
</dbReference>
<dbReference type="SUPFAM" id="SSF103088">
    <property type="entry name" value="OmpA-like"/>
    <property type="match status" value="1"/>
</dbReference>
<evidence type="ECO:0000256" key="5">
    <source>
        <dbReference type="SAM" id="MobiDB-lite"/>
    </source>
</evidence>
<protein>
    <submittedName>
        <fullName evidence="8">OmpA family protein</fullName>
    </submittedName>
</protein>
<keyword evidence="9" id="KW-1185">Reference proteome</keyword>
<feature type="signal peptide" evidence="6">
    <location>
        <begin position="1"/>
        <end position="27"/>
    </location>
</feature>
<comment type="subcellular location">
    <subcellularLocation>
        <location evidence="1">Cell outer membrane</location>
    </subcellularLocation>
</comment>
<accession>A0ABT5MAC4</accession>
<reference evidence="8 9" key="1">
    <citation type="submission" date="2023-02" db="EMBL/GenBank/DDBJ databases">
        <title>Bacterial whole genome sequence for Curvibacter sp. HBC28.</title>
        <authorList>
            <person name="Le V."/>
            <person name="Ko S.-R."/>
            <person name="Ahn C.-Y."/>
            <person name="Oh H.-M."/>
        </authorList>
    </citation>
    <scope>NUCLEOTIDE SEQUENCE [LARGE SCALE GENOMIC DNA]</scope>
    <source>
        <strain evidence="8 9">HBC28</strain>
    </source>
</reference>
<dbReference type="InterPro" id="IPR050330">
    <property type="entry name" value="Bact_OuterMem_StrucFunc"/>
</dbReference>
<feature type="region of interest" description="Disordered" evidence="5">
    <location>
        <begin position="185"/>
        <end position="216"/>
    </location>
</feature>
<comment type="caution">
    <text evidence="8">The sequence shown here is derived from an EMBL/GenBank/DDBJ whole genome shotgun (WGS) entry which is preliminary data.</text>
</comment>
<dbReference type="PROSITE" id="PS51257">
    <property type="entry name" value="PROKAR_LIPOPROTEIN"/>
    <property type="match status" value="1"/>
</dbReference>
<dbReference type="PROSITE" id="PS51123">
    <property type="entry name" value="OMPA_2"/>
    <property type="match status" value="1"/>
</dbReference>
<dbReference type="CDD" id="cd07185">
    <property type="entry name" value="OmpA_C-like"/>
    <property type="match status" value="1"/>
</dbReference>
<keyword evidence="3" id="KW-0998">Cell outer membrane</keyword>
<dbReference type="Pfam" id="PF00691">
    <property type="entry name" value="OmpA"/>
    <property type="match status" value="1"/>
</dbReference>